<feature type="transmembrane region" description="Helical" evidence="8">
    <location>
        <begin position="33"/>
        <end position="54"/>
    </location>
</feature>
<dbReference type="PANTHER" id="PTHR33908:SF11">
    <property type="entry name" value="MEMBRANE PROTEIN"/>
    <property type="match status" value="1"/>
</dbReference>
<evidence type="ECO:0000256" key="7">
    <source>
        <dbReference type="ARBA" id="ARBA00023136"/>
    </source>
</evidence>
<evidence type="ECO:0000256" key="8">
    <source>
        <dbReference type="SAM" id="Phobius"/>
    </source>
</evidence>
<feature type="transmembrane region" description="Helical" evidence="8">
    <location>
        <begin position="296"/>
        <end position="314"/>
    </location>
</feature>
<dbReference type="GO" id="GO:0009103">
    <property type="term" value="P:lipopolysaccharide biosynthetic process"/>
    <property type="evidence" value="ECO:0007669"/>
    <property type="project" value="UniProtKB-ARBA"/>
</dbReference>
<sequence>MPSDSSPTAVFRLNQMLTRPGILLKKLGFEKTFLIVLIVAGFAVRFSGLGYSHFYGDEIKTLYLDKTIAASDFLLDQRKGPIQFVAAWVMEKISGGYDEAWVRLPFSLASVLSVVIFYFVVKKLFGNTASYFSTIIYAFSGFSVAFGRTAQYQSFLMLFGFLSLLFILLSKETKKRIYILAASLSWTLSVYSHYDGVFFLIPLIFFYVGSKKDIAPFIKYFLLPSLLFLLPFYLPYIIKGYLASNTINYVSRRVSGSGYLPNSSLYTVGVYNPLYVFFIFMLPGLLSFFIKDNRRISIVQIWFVASLAFYEVIIKNPGTHIQNYLLPLIILSGVMLSKAGRYVRYTAIALLFLYTTISFFTFVPSLNTGYPWKQSNFLGLRVNKIEKKYQLFLYGFPYNRGWDRIKTYFTEKKDVNGVYTNDNDSYADYYLRGFAYTRPGPNFLPQYYVHIIDSQEIDNPKENFLTTNAAKYSLETEFSDDTGPISRIYKLIK</sequence>
<evidence type="ECO:0000256" key="1">
    <source>
        <dbReference type="ARBA" id="ARBA00004651"/>
    </source>
</evidence>
<keyword evidence="7 8" id="KW-0472">Membrane</keyword>
<evidence type="ECO:0000256" key="6">
    <source>
        <dbReference type="ARBA" id="ARBA00022989"/>
    </source>
</evidence>
<evidence type="ECO:0000256" key="4">
    <source>
        <dbReference type="ARBA" id="ARBA00022679"/>
    </source>
</evidence>
<feature type="domain" description="Glycosyltransferase RgtA/B/C/D-like" evidence="9">
    <location>
        <begin position="80"/>
        <end position="231"/>
    </location>
</feature>
<dbReference type="InterPro" id="IPR050297">
    <property type="entry name" value="LipidA_mod_glycosyltrf_83"/>
</dbReference>
<feature type="transmembrane region" description="Helical" evidence="8">
    <location>
        <begin position="321"/>
        <end position="339"/>
    </location>
</feature>
<feature type="transmembrane region" description="Helical" evidence="8">
    <location>
        <begin position="100"/>
        <end position="121"/>
    </location>
</feature>
<dbReference type="GO" id="GO:0016763">
    <property type="term" value="F:pentosyltransferase activity"/>
    <property type="evidence" value="ECO:0007669"/>
    <property type="project" value="TreeGrafter"/>
</dbReference>
<comment type="caution">
    <text evidence="10">The sequence shown here is derived from an EMBL/GenBank/DDBJ whole genome shotgun (WGS) entry which is preliminary data.</text>
</comment>
<evidence type="ECO:0000256" key="5">
    <source>
        <dbReference type="ARBA" id="ARBA00022692"/>
    </source>
</evidence>
<evidence type="ECO:0000256" key="3">
    <source>
        <dbReference type="ARBA" id="ARBA00022676"/>
    </source>
</evidence>
<evidence type="ECO:0000256" key="2">
    <source>
        <dbReference type="ARBA" id="ARBA00022475"/>
    </source>
</evidence>
<proteinExistence type="predicted"/>
<keyword evidence="6 8" id="KW-1133">Transmembrane helix</keyword>
<dbReference type="GO" id="GO:0005886">
    <property type="term" value="C:plasma membrane"/>
    <property type="evidence" value="ECO:0007669"/>
    <property type="project" value="UniProtKB-SubCell"/>
</dbReference>
<reference evidence="10 11" key="1">
    <citation type="journal article" date="2018" name="Nat. Biotechnol.">
        <title>A standardized bacterial taxonomy based on genome phylogeny substantially revises the tree of life.</title>
        <authorList>
            <person name="Parks D.H."/>
            <person name="Chuvochina M."/>
            <person name="Waite D.W."/>
            <person name="Rinke C."/>
            <person name="Skarshewski A."/>
            <person name="Chaumeil P.A."/>
            <person name="Hugenholtz P."/>
        </authorList>
    </citation>
    <scope>NUCLEOTIDE SEQUENCE [LARGE SCALE GENOMIC DNA]</scope>
    <source>
        <strain evidence="10">UBA11701</strain>
    </source>
</reference>
<dbReference type="Pfam" id="PF13231">
    <property type="entry name" value="PMT_2"/>
    <property type="match status" value="1"/>
</dbReference>
<keyword evidence="3" id="KW-0328">Glycosyltransferase</keyword>
<feature type="transmembrane region" description="Helical" evidence="8">
    <location>
        <begin position="220"/>
        <end position="242"/>
    </location>
</feature>
<dbReference type="InterPro" id="IPR038731">
    <property type="entry name" value="RgtA/B/C-like"/>
</dbReference>
<evidence type="ECO:0000313" key="11">
    <source>
        <dbReference type="Proteomes" id="UP000263336"/>
    </source>
</evidence>
<feature type="transmembrane region" description="Helical" evidence="8">
    <location>
        <begin position="263"/>
        <end position="290"/>
    </location>
</feature>
<feature type="transmembrane region" description="Helical" evidence="8">
    <location>
        <begin position="177"/>
        <end position="208"/>
    </location>
</feature>
<keyword evidence="4" id="KW-0808">Transferase</keyword>
<keyword evidence="2" id="KW-1003">Cell membrane</keyword>
<name>A0A3D0ZT46_UNCKA</name>
<feature type="transmembrane region" description="Helical" evidence="8">
    <location>
        <begin position="128"/>
        <end position="146"/>
    </location>
</feature>
<keyword evidence="5 8" id="KW-0812">Transmembrane</keyword>
<dbReference type="AlphaFoldDB" id="A0A3D0ZT46"/>
<organism evidence="10 11">
    <name type="scientific">candidate division WWE3 bacterium</name>
    <dbReference type="NCBI Taxonomy" id="2053526"/>
    <lineage>
        <taxon>Bacteria</taxon>
        <taxon>Katanobacteria</taxon>
    </lineage>
</organism>
<accession>A0A3D0ZT46</accession>
<feature type="transmembrane region" description="Helical" evidence="8">
    <location>
        <begin position="152"/>
        <end position="170"/>
    </location>
</feature>
<dbReference type="EMBL" id="DOZN01000024">
    <property type="protein sequence ID" value="HCC42594.1"/>
    <property type="molecule type" value="Genomic_DNA"/>
</dbReference>
<feature type="transmembrane region" description="Helical" evidence="8">
    <location>
        <begin position="345"/>
        <end position="366"/>
    </location>
</feature>
<comment type="subcellular location">
    <subcellularLocation>
        <location evidence="1">Cell membrane</location>
        <topology evidence="1">Multi-pass membrane protein</topology>
    </subcellularLocation>
</comment>
<gene>
    <name evidence="10" type="ORF">DEP93_03945</name>
</gene>
<dbReference type="Proteomes" id="UP000263336">
    <property type="component" value="Unassembled WGS sequence"/>
</dbReference>
<evidence type="ECO:0000313" key="10">
    <source>
        <dbReference type="EMBL" id="HCC42594.1"/>
    </source>
</evidence>
<dbReference type="PANTHER" id="PTHR33908">
    <property type="entry name" value="MANNOSYLTRANSFERASE YKCB-RELATED"/>
    <property type="match status" value="1"/>
</dbReference>
<evidence type="ECO:0000259" key="9">
    <source>
        <dbReference type="Pfam" id="PF13231"/>
    </source>
</evidence>
<protein>
    <recommendedName>
        <fullName evidence="9">Glycosyltransferase RgtA/B/C/D-like domain-containing protein</fullName>
    </recommendedName>
</protein>